<evidence type="ECO:0000259" key="2">
    <source>
        <dbReference type="Pfam" id="PF07675"/>
    </source>
</evidence>
<dbReference type="Gene3D" id="2.60.40.10">
    <property type="entry name" value="Immunoglobulins"/>
    <property type="match status" value="3"/>
</dbReference>
<dbReference type="Proteomes" id="UP000651085">
    <property type="component" value="Unassembled WGS sequence"/>
</dbReference>
<dbReference type="SUPFAM" id="SSF49265">
    <property type="entry name" value="Fibronectin type III"/>
    <property type="match status" value="1"/>
</dbReference>
<organism evidence="3 4">
    <name type="scientific">Jilunia laotingensis</name>
    <dbReference type="NCBI Taxonomy" id="2763675"/>
    <lineage>
        <taxon>Bacteria</taxon>
        <taxon>Pseudomonadati</taxon>
        <taxon>Bacteroidota</taxon>
        <taxon>Bacteroidia</taxon>
        <taxon>Bacteroidales</taxon>
        <taxon>Bacteroidaceae</taxon>
        <taxon>Jilunia</taxon>
    </lineage>
</organism>
<feature type="domain" description="Cleaved adhesin" evidence="2">
    <location>
        <begin position="1274"/>
        <end position="1389"/>
    </location>
</feature>
<evidence type="ECO:0000313" key="4">
    <source>
        <dbReference type="Proteomes" id="UP000651085"/>
    </source>
</evidence>
<proteinExistence type="predicted"/>
<protein>
    <recommendedName>
        <fullName evidence="2">Cleaved adhesin domain-containing protein</fullName>
    </recommendedName>
</protein>
<sequence length="1531" mass="168285">MKRKLTFLLLLCALCAKPATAQTLERTTQNPLTIPKNVTTTEQASKGNTFKLSPSNKYNVAPTDVYSWLSTTKPKEPANSITHIRKKTSHIPPAVNVADSVLVYGIFKNTADTPPSELKGLGIYSFHAAPTINFSEEAGGQTIPDAVVFVYVKGQYYLFNNGNITIVNASTGEVVKNDIELSLNGSAVSPMQAATYDPLSDKIFLVYWAEDYSKAILSVDPHTFETKAIGAMPGYPLSIAAAPDGKLYFMSYPTSLYSLDKATGEYKLINNAAKPDKNYQNGTASQTAVFDWSTGMMYLANLTTDWNTHLTKIDPATGNAVNIADFPGKERIVGLFIPYSDADTPGFASQISYTEGKLNFTAPVNTYSSGKQLSGNLTAYITTAGNTTELNVEPGQKVSLEYTLAEGKHSIEIEMGNTVGKSPARRLNTFVGQDLPTAVTDLNLSIDDGKNAVLTWKAPTTSQHGGPVDDASLNYLITRYPDEVIVATGLKETSYTETIPEVHARYYYTVTVYSDDNAGATVTSNIVTAGAIWFPPYLETFETQADFDSFKIIDANKDGKTWSFMNPGQNGQAYLQGNGTRNVDTGIYDGNGNDDYFISPLINLKKDVDYRLSLDTYDQFLTTEHMTILLGKKQDVTGDETQIASLDMHSNQSYTIIFNVPEDGLYTLLFHGDSPAESVNVSIDNLSLDVYSFFNGPDCVTDVQVKAGEKGVLNNTLTFTTPSKTYKGGTLSSISYVKVYRNGSAKAAQVFNAPKVNETLTWTDTDVEQGNVTYRIVAFNDQGQGKEYLITNWVGLDMPADVSNLKVKMNADNKAVVTYDKVSSIGKHGGYVNPEEVKYVLCRYNEYNFENHWEEVTEYTQELTLTDETFSPMYGARQQYVDYLLVATNSAGSSDGAGTGIVLGEPYERPYKESFAGALVTNAPWTLSASSYYYAWNMVTGSGIAVKPYDNDEGMLQFSYIMDESNTQVMMGPRISLSNSTSPELTFYMYHGFEAEEGDLTLKLYVNYDDEEWENIADIDYNNGSHRWSRFSLPLRTDADNVQIAFGAHAADASASIYVDAIRIDESVAHDIAVESVAITSKRIEAGENTQLNVGIANYGVNAAQDYKVILLRDGQAVDSKQGETLAQNSVGQVTFEITTTKADASANYSYQAAIEYELDANKDNDLSNTVRLYVHGSNLPVAENLSGTITEGVVTLQWDKPAKSEIADQVTDDFDSYESFIIDNIGDWKTYDGDGTPTVYFGGPQIAHAYEAKAWQVWAPEEAGFSLDKFDVLTPHSGDKYLTCWAASDGVTQTLPNDDWLISSDVMGGTDVSFYYRMPNEGSDPQVFEMMYSSTDQEPENFTAFDRDSIMTGTDWVQFDYTLPTDAKYFAIRSCSKGSYTVALLDDITYTPLYGSTTTVTLTGYNVYRDNQLIAANVTEQSYTDNTAGTEKHVYNVTAVWKEGESNYSNKYVSSDNTDIDKVATEPDIKVYSSKNAIIITGAEGKPINIYAYTGQKLFSKNAATNTTINVVPGVYLVHVANTTHKVIVK</sequence>
<dbReference type="InterPro" id="IPR011628">
    <property type="entry name" value="Cleaved_adhesin"/>
</dbReference>
<comment type="caution">
    <text evidence="3">The sequence shown here is derived from an EMBL/GenBank/DDBJ whole genome shotgun (WGS) entry which is preliminary data.</text>
</comment>
<feature type="chain" id="PRO_5037319975" description="Cleaved adhesin domain-containing protein" evidence="1">
    <location>
        <begin position="22"/>
        <end position="1531"/>
    </location>
</feature>
<name>A0A926F5S9_9BACT</name>
<dbReference type="Gene3D" id="2.60.120.200">
    <property type="match status" value="3"/>
</dbReference>
<evidence type="ECO:0000313" key="3">
    <source>
        <dbReference type="EMBL" id="MBC8592389.1"/>
    </source>
</evidence>
<dbReference type="InterPro" id="IPR013783">
    <property type="entry name" value="Ig-like_fold"/>
</dbReference>
<reference evidence="3" key="1">
    <citation type="submission" date="2020-08" db="EMBL/GenBank/DDBJ databases">
        <title>Genome public.</title>
        <authorList>
            <person name="Liu C."/>
            <person name="Sun Q."/>
        </authorList>
    </citation>
    <scope>NUCLEOTIDE SEQUENCE</scope>
    <source>
        <strain evidence="3">N12</strain>
    </source>
</reference>
<dbReference type="Pfam" id="PF07675">
    <property type="entry name" value="Cleaved_Adhesin"/>
    <property type="match status" value="2"/>
</dbReference>
<gene>
    <name evidence="3" type="ORF">H8744_03850</name>
</gene>
<dbReference type="InterPro" id="IPR036116">
    <property type="entry name" value="FN3_sf"/>
</dbReference>
<dbReference type="RefSeq" id="WP_262433590.1">
    <property type="nucleotide sequence ID" value="NZ_JACRTF010000001.1"/>
</dbReference>
<dbReference type="SUPFAM" id="SSF63825">
    <property type="entry name" value="YWTD domain"/>
    <property type="match status" value="1"/>
</dbReference>
<keyword evidence="4" id="KW-1185">Reference proteome</keyword>
<feature type="signal peptide" evidence="1">
    <location>
        <begin position="1"/>
        <end position="21"/>
    </location>
</feature>
<feature type="domain" description="Cleaved adhesin" evidence="2">
    <location>
        <begin position="538"/>
        <end position="632"/>
    </location>
</feature>
<keyword evidence="1" id="KW-0732">Signal</keyword>
<evidence type="ECO:0000256" key="1">
    <source>
        <dbReference type="SAM" id="SignalP"/>
    </source>
</evidence>
<dbReference type="EMBL" id="JACRTF010000001">
    <property type="protein sequence ID" value="MBC8592389.1"/>
    <property type="molecule type" value="Genomic_DNA"/>
</dbReference>
<accession>A0A926F5S9</accession>